<keyword evidence="1" id="KW-0732">Signal</keyword>
<evidence type="ECO:0000313" key="5">
    <source>
        <dbReference type="Proteomes" id="UP000290037"/>
    </source>
</evidence>
<feature type="signal peptide" evidence="1">
    <location>
        <begin position="1"/>
        <end position="21"/>
    </location>
</feature>
<name>A0A1M5XK58_9FLAO</name>
<evidence type="ECO:0000313" key="3">
    <source>
        <dbReference type="EMBL" id="SHI00136.1"/>
    </source>
</evidence>
<reference evidence="2 5" key="3">
    <citation type="submission" date="2018-07" db="EMBL/GenBank/DDBJ databases">
        <title>Leeuwenhoekiella genomics.</title>
        <authorList>
            <person name="Tahon G."/>
            <person name="Willems A."/>
        </authorList>
    </citation>
    <scope>NUCLEOTIDE SEQUENCE [LARGE SCALE GENOMIC DNA]</scope>
    <source>
        <strain evidence="2 5">LMG 24856</strain>
    </source>
</reference>
<evidence type="ECO:0000313" key="4">
    <source>
        <dbReference type="Proteomes" id="UP000184240"/>
    </source>
</evidence>
<feature type="chain" id="PRO_5012115810" evidence="1">
    <location>
        <begin position="22"/>
        <end position="214"/>
    </location>
</feature>
<evidence type="ECO:0000313" key="2">
    <source>
        <dbReference type="EMBL" id="RXG30095.1"/>
    </source>
</evidence>
<dbReference type="Proteomes" id="UP000184240">
    <property type="component" value="Unassembled WGS sequence"/>
</dbReference>
<reference evidence="3" key="2">
    <citation type="submission" date="2016-11" db="EMBL/GenBank/DDBJ databases">
        <authorList>
            <person name="Jaros S."/>
            <person name="Januszkiewicz K."/>
            <person name="Wedrychowicz H."/>
        </authorList>
    </citation>
    <scope>NUCLEOTIDE SEQUENCE [LARGE SCALE GENOMIC DNA]</scope>
    <source>
        <strain evidence="3">DSM 19859</strain>
    </source>
</reference>
<protein>
    <submittedName>
        <fullName evidence="3">Uncharacterized protein</fullName>
    </submittedName>
</protein>
<accession>A0A1M5XK58</accession>
<proteinExistence type="predicted"/>
<dbReference type="AlphaFoldDB" id="A0A1M5XK58"/>
<dbReference type="EMBL" id="FQXT01000003">
    <property type="protein sequence ID" value="SHI00136.1"/>
    <property type="molecule type" value="Genomic_DNA"/>
</dbReference>
<evidence type="ECO:0000256" key="1">
    <source>
        <dbReference type="SAM" id="SignalP"/>
    </source>
</evidence>
<dbReference type="Proteomes" id="UP000290037">
    <property type="component" value="Unassembled WGS sequence"/>
</dbReference>
<sequence>MYKKFTFSFVLSIFCVVQLFAQVGVGTTNPESDLHIVGSMAVQKQFELGTLGTVTNTDEDFKLLTRRTDSTALNGEITKLNVDELTVAPINVLKYYFHNLSYDNIVDLNLSFETSRYIVGLADIRYIGAPVNKRLIDGGDDSIGTFVARTFESNGTWHLEIRNRFLDTTNRRNAVHYECTFIIYDTSFYRKLPVIRTDLGGNRNGSASAIPDLY</sequence>
<dbReference type="OrthoDB" id="1442930at2"/>
<organism evidence="3 4">
    <name type="scientific">Leeuwenhoekiella palythoae</name>
    <dbReference type="NCBI Taxonomy" id="573501"/>
    <lineage>
        <taxon>Bacteria</taxon>
        <taxon>Pseudomonadati</taxon>
        <taxon>Bacteroidota</taxon>
        <taxon>Flavobacteriia</taxon>
        <taxon>Flavobacteriales</taxon>
        <taxon>Flavobacteriaceae</taxon>
        <taxon>Leeuwenhoekiella</taxon>
    </lineage>
</organism>
<dbReference type="STRING" id="573501.SAMN04487999_1550"/>
<keyword evidence="5" id="KW-1185">Reference proteome</keyword>
<gene>
    <name evidence="2" type="ORF">DSM01_844</name>
    <name evidence="3" type="ORF">SAMN04487999_1550</name>
</gene>
<dbReference type="RefSeq" id="WP_072981980.1">
    <property type="nucleotide sequence ID" value="NZ_CP084318.1"/>
</dbReference>
<dbReference type="EMBL" id="QOVN01000002">
    <property type="protein sequence ID" value="RXG30095.1"/>
    <property type="molecule type" value="Genomic_DNA"/>
</dbReference>
<reference evidence="4" key="1">
    <citation type="submission" date="2016-11" db="EMBL/GenBank/DDBJ databases">
        <authorList>
            <person name="Varghese N."/>
            <person name="Submissions S."/>
        </authorList>
    </citation>
    <scope>NUCLEOTIDE SEQUENCE [LARGE SCALE GENOMIC DNA]</scope>
    <source>
        <strain evidence="4">DSM 19859</strain>
    </source>
</reference>